<accession>A0A517Y4L0</accession>
<keyword evidence="3 5" id="KW-0808">Transferase</keyword>
<dbReference type="InterPro" id="IPR001296">
    <property type="entry name" value="Glyco_trans_1"/>
</dbReference>
<sequence length="451" mass="50158">MTLRKIAYLTSGAAGMFCGSCLNDNAVARELLALGHDVQLVPLYTPIRTDDQDVSLDQVFFGGINVYLQQQTSLFRWLPSWLDRWIDRPWIIDLATRFGGKLDYQKLGGLAVSMLRGEQGFQSKEVHRLVDWLAGEAQPEIVIFSNILTAGCVPELKRRLPAKVLVLLQGDDIFLRELKPADLQQALAEIRRLSDHVDGFLAHSRYYADAMSEFLGIDRAKIYLLPLGVHGSDLVPDVTVDPTTAGTTSRPPTVGYLARLAPEKGLHILAEAWLRLRKMPGTENAQLKIAGWMGAQNHDYAHSIFQQFDKVGLRDEYEYLGEVDRAGKLHLLRSIDVLSVPTTYQEPKGLFVLEALAAGVPVVQPAHGAFPEMLTELGGGLLHRPEDAHHLAERLHEMLTNPELHQQLRERGQIAVLERRTNRVAAEVLLEILERVAPPVGQASCLSCTSP</sequence>
<dbReference type="Pfam" id="PF00534">
    <property type="entry name" value="Glycos_transf_1"/>
    <property type="match status" value="1"/>
</dbReference>
<proteinExistence type="inferred from homology"/>
<protein>
    <submittedName>
        <fullName evidence="5">Glycogen synthase</fullName>
        <ecNumber evidence="5">2.4.1.11</ecNumber>
    </submittedName>
</protein>
<dbReference type="Gene3D" id="3.40.50.2000">
    <property type="entry name" value="Glycogen Phosphorylase B"/>
    <property type="match status" value="2"/>
</dbReference>
<dbReference type="OrthoDB" id="9802525at2"/>
<dbReference type="GO" id="GO:0004373">
    <property type="term" value="F:alpha-1,4-glucan glucosyltransferase (UDP-glucose donor) activity"/>
    <property type="evidence" value="ECO:0007669"/>
    <property type="project" value="UniProtKB-EC"/>
</dbReference>
<reference evidence="5 6" key="1">
    <citation type="submission" date="2019-02" db="EMBL/GenBank/DDBJ databases">
        <title>Deep-cultivation of Planctomycetes and their phenomic and genomic characterization uncovers novel biology.</title>
        <authorList>
            <person name="Wiegand S."/>
            <person name="Jogler M."/>
            <person name="Boedeker C."/>
            <person name="Pinto D."/>
            <person name="Vollmers J."/>
            <person name="Rivas-Marin E."/>
            <person name="Kohn T."/>
            <person name="Peeters S.H."/>
            <person name="Heuer A."/>
            <person name="Rast P."/>
            <person name="Oberbeckmann S."/>
            <person name="Bunk B."/>
            <person name="Jeske O."/>
            <person name="Meyerdierks A."/>
            <person name="Storesund J.E."/>
            <person name="Kallscheuer N."/>
            <person name="Luecker S."/>
            <person name="Lage O.M."/>
            <person name="Pohl T."/>
            <person name="Merkel B.J."/>
            <person name="Hornburger P."/>
            <person name="Mueller R.-W."/>
            <person name="Bruemmer F."/>
            <person name="Labrenz M."/>
            <person name="Spormann A.M."/>
            <person name="Op den Camp H."/>
            <person name="Overmann J."/>
            <person name="Amann R."/>
            <person name="Jetten M.S.M."/>
            <person name="Mascher T."/>
            <person name="Medema M.H."/>
            <person name="Devos D.P."/>
            <person name="Kaster A.-K."/>
            <person name="Ovreas L."/>
            <person name="Rohde M."/>
            <person name="Galperin M.Y."/>
            <person name="Jogler C."/>
        </authorList>
    </citation>
    <scope>NUCLEOTIDE SEQUENCE [LARGE SCALE GENOMIC DNA]</scope>
    <source>
        <strain evidence="5 6">ETA_A8</strain>
    </source>
</reference>
<comment type="similarity">
    <text evidence="1">Belongs to the glycosyltransferase group 1 family. Glycosyltransferase 4 subfamily.</text>
</comment>
<feature type="domain" description="Glycosyl transferase family 1" evidence="4">
    <location>
        <begin position="249"/>
        <end position="413"/>
    </location>
</feature>
<gene>
    <name evidence="5" type="ORF">ETAA8_02460</name>
</gene>
<evidence type="ECO:0000256" key="2">
    <source>
        <dbReference type="ARBA" id="ARBA00022676"/>
    </source>
</evidence>
<name>A0A517Y4L0_9BACT</name>
<dbReference type="EC" id="2.4.1.11" evidence="5"/>
<dbReference type="EMBL" id="CP036274">
    <property type="protein sequence ID" value="QDU25183.1"/>
    <property type="molecule type" value="Genomic_DNA"/>
</dbReference>
<dbReference type="PANTHER" id="PTHR12526">
    <property type="entry name" value="GLYCOSYLTRANSFERASE"/>
    <property type="match status" value="1"/>
</dbReference>
<dbReference type="Proteomes" id="UP000315017">
    <property type="component" value="Chromosome"/>
</dbReference>
<dbReference type="PANTHER" id="PTHR12526:SF640">
    <property type="entry name" value="COLANIC ACID BIOSYNTHESIS GLYCOSYLTRANSFERASE WCAL-RELATED"/>
    <property type="match status" value="1"/>
</dbReference>
<dbReference type="AlphaFoldDB" id="A0A517Y4L0"/>
<evidence type="ECO:0000259" key="4">
    <source>
        <dbReference type="Pfam" id="PF00534"/>
    </source>
</evidence>
<evidence type="ECO:0000256" key="1">
    <source>
        <dbReference type="ARBA" id="ARBA00009481"/>
    </source>
</evidence>
<organism evidence="5 6">
    <name type="scientific">Anatilimnocola aggregata</name>
    <dbReference type="NCBI Taxonomy" id="2528021"/>
    <lineage>
        <taxon>Bacteria</taxon>
        <taxon>Pseudomonadati</taxon>
        <taxon>Planctomycetota</taxon>
        <taxon>Planctomycetia</taxon>
        <taxon>Pirellulales</taxon>
        <taxon>Pirellulaceae</taxon>
        <taxon>Anatilimnocola</taxon>
    </lineage>
</organism>
<keyword evidence="6" id="KW-1185">Reference proteome</keyword>
<evidence type="ECO:0000256" key="3">
    <source>
        <dbReference type="ARBA" id="ARBA00022679"/>
    </source>
</evidence>
<evidence type="ECO:0000313" key="6">
    <source>
        <dbReference type="Proteomes" id="UP000315017"/>
    </source>
</evidence>
<dbReference type="RefSeq" id="WP_145083696.1">
    <property type="nucleotide sequence ID" value="NZ_CP036274.1"/>
</dbReference>
<dbReference type="CDD" id="cd03801">
    <property type="entry name" value="GT4_PimA-like"/>
    <property type="match status" value="1"/>
</dbReference>
<keyword evidence="2 5" id="KW-0328">Glycosyltransferase</keyword>
<evidence type="ECO:0000313" key="5">
    <source>
        <dbReference type="EMBL" id="QDU25183.1"/>
    </source>
</evidence>
<dbReference type="SUPFAM" id="SSF53756">
    <property type="entry name" value="UDP-Glycosyltransferase/glycogen phosphorylase"/>
    <property type="match status" value="1"/>
</dbReference>
<dbReference type="KEGG" id="aagg:ETAA8_02460"/>